<feature type="domain" description="Glucuronosyltransferase GumK N-terminal" evidence="1">
    <location>
        <begin position="20"/>
        <end position="181"/>
    </location>
</feature>
<organism evidence="2 3">
    <name type="scientific">Flaviflagellibacter deserti</name>
    <dbReference type="NCBI Taxonomy" id="2267266"/>
    <lineage>
        <taxon>Bacteria</taxon>
        <taxon>Pseudomonadati</taxon>
        <taxon>Pseudomonadota</taxon>
        <taxon>Alphaproteobacteria</taxon>
        <taxon>Hyphomicrobiales</taxon>
        <taxon>Flaviflagellibacter</taxon>
    </lineage>
</organism>
<name>A0ABV9Z949_9HYPH</name>
<evidence type="ECO:0000313" key="3">
    <source>
        <dbReference type="Proteomes" id="UP001595796"/>
    </source>
</evidence>
<keyword evidence="3" id="KW-1185">Reference proteome</keyword>
<reference evidence="3" key="1">
    <citation type="journal article" date="2019" name="Int. J. Syst. Evol. Microbiol.">
        <title>The Global Catalogue of Microorganisms (GCM) 10K type strain sequencing project: providing services to taxonomists for standard genome sequencing and annotation.</title>
        <authorList>
            <consortium name="The Broad Institute Genomics Platform"/>
            <consortium name="The Broad Institute Genome Sequencing Center for Infectious Disease"/>
            <person name="Wu L."/>
            <person name="Ma J."/>
        </authorList>
    </citation>
    <scope>NUCLEOTIDE SEQUENCE [LARGE SCALE GENOMIC DNA]</scope>
    <source>
        <strain evidence="3">CGMCC 1.16444</strain>
    </source>
</reference>
<dbReference type="Gene3D" id="3.40.50.2000">
    <property type="entry name" value="Glycogen Phosphorylase B"/>
    <property type="match status" value="1"/>
</dbReference>
<evidence type="ECO:0000313" key="2">
    <source>
        <dbReference type="EMBL" id="MFC5069446.1"/>
    </source>
</evidence>
<sequence length="385" mass="42630">MKDTRKPRVLLFTQQLVGLGTRKTGMVFWAETFAKLGFETSVVTTQLSYISKVFNPQRFQALGAEPMNKWVRRGAIDTFIWVPWVHPVRAPRPWMNASSEWLLSAYASLLDKEICRVAAEADIIVIESCAAVALFERLKRAAPKAQFVYCASDRLAQVGMHPGLQKTLTSTASRYDLIRVPSPLMKGDFAVEADYIPHGVEKSVFDELPGRSHGDERKSAIVAGDMAFDEVAVRTLVHSFPDIEFHFFGRMNLAEFRGKANVVIHGEVPFEVLAGFVKRADVGIAPYQFHPGLDYLAESSLKLHQYTYCRLPTVAPIFAKGGRDHVFGYTPGSAASVVEAMKLALTHDRGTIDNSQILGWTAVVQQVLGRLGADQPCASDTDVAR</sequence>
<evidence type="ECO:0000259" key="1">
    <source>
        <dbReference type="Pfam" id="PF22059"/>
    </source>
</evidence>
<protein>
    <recommendedName>
        <fullName evidence="1">Glucuronosyltransferase GumK N-terminal domain-containing protein</fullName>
    </recommendedName>
</protein>
<dbReference type="SUPFAM" id="SSF53756">
    <property type="entry name" value="UDP-Glycosyltransferase/glycogen phosphorylase"/>
    <property type="match status" value="1"/>
</dbReference>
<dbReference type="Gene3D" id="3.40.50.11010">
    <property type="match status" value="1"/>
</dbReference>
<proteinExistence type="predicted"/>
<dbReference type="Pfam" id="PF22059">
    <property type="entry name" value="GumK_N"/>
    <property type="match status" value="1"/>
</dbReference>
<comment type="caution">
    <text evidence="2">The sequence shown here is derived from an EMBL/GenBank/DDBJ whole genome shotgun (WGS) entry which is preliminary data.</text>
</comment>
<dbReference type="RefSeq" id="WP_162799810.1">
    <property type="nucleotide sequence ID" value="NZ_JBHSJF010000007.1"/>
</dbReference>
<gene>
    <name evidence="2" type="ORF">ACFPFW_15620</name>
</gene>
<dbReference type="InterPro" id="IPR054299">
    <property type="entry name" value="GumK_N"/>
</dbReference>
<dbReference type="EMBL" id="JBHSJF010000007">
    <property type="protein sequence ID" value="MFC5069446.1"/>
    <property type="molecule type" value="Genomic_DNA"/>
</dbReference>
<dbReference type="Proteomes" id="UP001595796">
    <property type="component" value="Unassembled WGS sequence"/>
</dbReference>
<accession>A0ABV9Z949</accession>